<proteinExistence type="inferred from homology"/>
<feature type="transmembrane region" description="Helical" evidence="9">
    <location>
        <begin position="146"/>
        <end position="168"/>
    </location>
</feature>
<comment type="subcellular location">
    <subcellularLocation>
        <location evidence="1 9">Cell membrane</location>
        <topology evidence="1 9">Multi-pass membrane protein</topology>
    </subcellularLocation>
</comment>
<keyword evidence="7 9" id="KW-1133">Transmembrane helix</keyword>
<dbReference type="InterPro" id="IPR000515">
    <property type="entry name" value="MetI-like"/>
</dbReference>
<feature type="transmembrane region" description="Helical" evidence="9">
    <location>
        <begin position="174"/>
        <end position="193"/>
    </location>
</feature>
<evidence type="ECO:0000256" key="8">
    <source>
        <dbReference type="ARBA" id="ARBA00023136"/>
    </source>
</evidence>
<comment type="similarity">
    <text evidence="2">Belongs to the binding-protein-dependent transport system permease family. MalFG subfamily.</text>
</comment>
<organism evidence="11 12">
    <name type="scientific">Mycoplasmopsis mustelae</name>
    <dbReference type="NCBI Taxonomy" id="171289"/>
    <lineage>
        <taxon>Bacteria</taxon>
        <taxon>Bacillati</taxon>
        <taxon>Mycoplasmatota</taxon>
        <taxon>Mycoplasmoidales</taxon>
        <taxon>Metamycoplasmataceae</taxon>
        <taxon>Mycoplasmopsis</taxon>
    </lineage>
</organism>
<name>A0A4R7UDT1_9BACT</name>
<feature type="transmembrane region" description="Helical" evidence="9">
    <location>
        <begin position="283"/>
        <end position="304"/>
    </location>
</feature>
<dbReference type="SUPFAM" id="SSF161098">
    <property type="entry name" value="MetI-like"/>
    <property type="match status" value="1"/>
</dbReference>
<dbReference type="Proteomes" id="UP000295757">
    <property type="component" value="Unassembled WGS sequence"/>
</dbReference>
<dbReference type="Pfam" id="PF00528">
    <property type="entry name" value="BPD_transp_1"/>
    <property type="match status" value="1"/>
</dbReference>
<dbReference type="CDD" id="cd06261">
    <property type="entry name" value="TM_PBP2"/>
    <property type="match status" value="1"/>
</dbReference>
<dbReference type="InterPro" id="IPR035906">
    <property type="entry name" value="MetI-like_sf"/>
</dbReference>
<evidence type="ECO:0000256" key="3">
    <source>
        <dbReference type="ARBA" id="ARBA00022448"/>
    </source>
</evidence>
<dbReference type="GO" id="GO:0005886">
    <property type="term" value="C:plasma membrane"/>
    <property type="evidence" value="ECO:0007669"/>
    <property type="project" value="UniProtKB-SubCell"/>
</dbReference>
<keyword evidence="8 9" id="KW-0472">Membrane</keyword>
<reference evidence="11 12" key="1">
    <citation type="submission" date="2019-03" db="EMBL/GenBank/DDBJ databases">
        <title>Genomic Encyclopedia of Archaeal and Bacterial Type Strains, Phase II (KMG-II): from individual species to whole genera.</title>
        <authorList>
            <person name="Goeker M."/>
        </authorList>
    </citation>
    <scope>NUCLEOTIDE SEQUENCE [LARGE SCALE GENOMIC DNA]</scope>
    <source>
        <strain evidence="11 12">ATCC 35214</strain>
    </source>
</reference>
<dbReference type="InterPro" id="IPR050901">
    <property type="entry name" value="BP-dep_ABC_trans_perm"/>
</dbReference>
<evidence type="ECO:0000256" key="5">
    <source>
        <dbReference type="ARBA" id="ARBA00022597"/>
    </source>
</evidence>
<evidence type="ECO:0000256" key="6">
    <source>
        <dbReference type="ARBA" id="ARBA00022692"/>
    </source>
</evidence>
<dbReference type="Gene3D" id="1.10.3720.10">
    <property type="entry name" value="MetI-like"/>
    <property type="match status" value="1"/>
</dbReference>
<keyword evidence="5" id="KW-0762">Sugar transport</keyword>
<dbReference type="EMBL" id="SOCN01000001">
    <property type="protein sequence ID" value="TDV24216.1"/>
    <property type="molecule type" value="Genomic_DNA"/>
</dbReference>
<feature type="transmembrane region" description="Helical" evidence="9">
    <location>
        <begin position="113"/>
        <end position="134"/>
    </location>
</feature>
<comment type="caution">
    <text evidence="11">The sequence shown here is derived from an EMBL/GenBank/DDBJ whole genome shotgun (WGS) entry which is preliminary data.</text>
</comment>
<feature type="transmembrane region" description="Helical" evidence="9">
    <location>
        <begin position="223"/>
        <end position="245"/>
    </location>
</feature>
<gene>
    <name evidence="11" type="ORF">BCF59_0167</name>
</gene>
<evidence type="ECO:0000313" key="11">
    <source>
        <dbReference type="EMBL" id="TDV24216.1"/>
    </source>
</evidence>
<evidence type="ECO:0000256" key="2">
    <source>
        <dbReference type="ARBA" id="ARBA00009047"/>
    </source>
</evidence>
<feature type="domain" description="ABC transmembrane type-1" evidence="10">
    <location>
        <begin position="109"/>
        <end position="304"/>
    </location>
</feature>
<keyword evidence="4" id="KW-1003">Cell membrane</keyword>
<protein>
    <submittedName>
        <fullName evidence="11">Arabinogalactan oligomer/maltooligosaccharide transport system permease protein</fullName>
    </submittedName>
</protein>
<keyword evidence="6 9" id="KW-0812">Transmembrane</keyword>
<evidence type="ECO:0000256" key="1">
    <source>
        <dbReference type="ARBA" id="ARBA00004651"/>
    </source>
</evidence>
<dbReference type="PANTHER" id="PTHR32243:SF50">
    <property type="entry name" value="MALTOSE_MALTODEXTRIN TRANSPORT SYSTEM PERMEASE PROTEIN MALG"/>
    <property type="match status" value="1"/>
</dbReference>
<evidence type="ECO:0000256" key="7">
    <source>
        <dbReference type="ARBA" id="ARBA00022989"/>
    </source>
</evidence>
<sequence>MFEKIKRKKFYQHSFDKIKITEKKLSPKRLKFNETDTKPPTPFEILWLFFNYLFLIFWAIIILFPIVSLIVAAFNVANERIITLLPFKFGFENFKYLFKDKRSDFLVWYKNTLIIAGLTMLISTTAVALNGYAYSRFKFAGSKNSLLIIMMLQLIPATSALISLFLLVRLGNDLGIPTIIMLIIIYSGGSISANTFMMKSYLDTVSSELDDSGKIDGCSNWGLFFKILLPVIKPALIMVALWSFLTPFTDVILPKFILADSKEKTLAVGLDTFLSADPQHINAGAYAAGSLLASIPAFALFMYLQKYIIGGLSDGAVKG</sequence>
<dbReference type="RefSeq" id="WP_134110315.1">
    <property type="nucleotide sequence ID" value="NZ_SOCN01000001.1"/>
</dbReference>
<keyword evidence="12" id="KW-1185">Reference proteome</keyword>
<dbReference type="AlphaFoldDB" id="A0A4R7UDT1"/>
<keyword evidence="3 9" id="KW-0813">Transport</keyword>
<dbReference type="GO" id="GO:0015423">
    <property type="term" value="F:ABC-type maltose transporter activity"/>
    <property type="evidence" value="ECO:0007669"/>
    <property type="project" value="TreeGrafter"/>
</dbReference>
<evidence type="ECO:0000259" key="10">
    <source>
        <dbReference type="PROSITE" id="PS50928"/>
    </source>
</evidence>
<evidence type="ECO:0000313" key="12">
    <source>
        <dbReference type="Proteomes" id="UP000295757"/>
    </source>
</evidence>
<dbReference type="GO" id="GO:0042956">
    <property type="term" value="P:maltodextrin transmembrane transport"/>
    <property type="evidence" value="ECO:0007669"/>
    <property type="project" value="TreeGrafter"/>
</dbReference>
<evidence type="ECO:0000256" key="4">
    <source>
        <dbReference type="ARBA" id="ARBA00022475"/>
    </source>
</evidence>
<evidence type="ECO:0000256" key="9">
    <source>
        <dbReference type="RuleBase" id="RU363032"/>
    </source>
</evidence>
<feature type="transmembrane region" description="Helical" evidence="9">
    <location>
        <begin position="45"/>
        <end position="74"/>
    </location>
</feature>
<accession>A0A4R7UDT1</accession>
<dbReference type="OrthoDB" id="9784933at2"/>
<dbReference type="PROSITE" id="PS50928">
    <property type="entry name" value="ABC_TM1"/>
    <property type="match status" value="1"/>
</dbReference>
<dbReference type="PANTHER" id="PTHR32243">
    <property type="entry name" value="MALTOSE TRANSPORT SYSTEM PERMEASE-RELATED"/>
    <property type="match status" value="1"/>
</dbReference>